<dbReference type="Gene3D" id="2.30.29.30">
    <property type="entry name" value="Pleckstrin-homology domain (PH domain)/Phosphotyrosine-binding domain (PTB)"/>
    <property type="match status" value="1"/>
</dbReference>
<feature type="compositionally biased region" description="Basic residues" evidence="1">
    <location>
        <begin position="96"/>
        <end position="111"/>
    </location>
</feature>
<proteinExistence type="predicted"/>
<protein>
    <recommendedName>
        <fullName evidence="2">DH domain-containing protein</fullName>
    </recommendedName>
</protein>
<organism evidence="3 4">
    <name type="scientific">Plasmodiophora brassicae</name>
    <name type="common">Clubroot disease agent</name>
    <dbReference type="NCBI Taxonomy" id="37360"/>
    <lineage>
        <taxon>Eukaryota</taxon>
        <taxon>Sar</taxon>
        <taxon>Rhizaria</taxon>
        <taxon>Endomyxa</taxon>
        <taxon>Phytomyxea</taxon>
        <taxon>Plasmodiophorida</taxon>
        <taxon>Plasmodiophoridae</taxon>
        <taxon>Plasmodiophora</taxon>
    </lineage>
</organism>
<evidence type="ECO:0000313" key="4">
    <source>
        <dbReference type="Proteomes" id="UP000290189"/>
    </source>
</evidence>
<feature type="compositionally biased region" description="Polar residues" evidence="1">
    <location>
        <begin position="129"/>
        <end position="140"/>
    </location>
</feature>
<sequence>MGTRRRVDSNGMSGRQIRVESTVPRTGHDVTHFHEGRSSAIQFYTSKHFTNPNARYSVKLSPAPALADLPECVRDRQRQARRHSVKRQPERDLKRSAPKHHGDHHPVRQPRVHVDDRQTKRHAAPPRHNTVQHVVQQDYRQVQKEHRPVQQERRLRVPVDDTAQHVVQQDYRQVQKERRPVQQERRLRLPVDDSARQAQVERVPTPSAPAAPKSTREDDRAQVSKLLKELLDTEIKYVTDLKSLDTFFTQRMLDLAEDPSTAILSVEQTRAIFLDTSAILDVHGHLLERLSDALDTQRSTAQQVSLLCSIILDQKDALMRPYVTYMSQFGTSAQLLARLRQSNARFNSQLEEIRSQTGLELNSLMILPVQRLPRYELFLERLQKHAPGSRRVRNACQEFNAMVQQVDASMTLTSPLQELQWDRFDGRVNLVAPNRTLICVRDVRLVSETASFWHKRVSIIDVVGVLCNDVVVFAAPQTDRQLRFHSCMSLIGARVTDLVDDGDLVDAVRLETDRQMVTVLCNGPEDKQAWLNSIREALCTADNARRLGADTPQAVENAVALDLTA</sequence>
<keyword evidence="3" id="KW-0496">Mitochondrion</keyword>
<dbReference type="SMART" id="SM00325">
    <property type="entry name" value="RhoGEF"/>
    <property type="match status" value="1"/>
</dbReference>
<dbReference type="SUPFAM" id="SSF48065">
    <property type="entry name" value="DBL homology domain (DH-domain)"/>
    <property type="match status" value="1"/>
</dbReference>
<dbReference type="EMBL" id="OVEO01000002">
    <property type="protein sequence ID" value="SPQ94252.1"/>
    <property type="molecule type" value="Genomic_DNA"/>
</dbReference>
<dbReference type="CDD" id="cd00160">
    <property type="entry name" value="RhoGEF"/>
    <property type="match status" value="1"/>
</dbReference>
<dbReference type="InterPro" id="IPR000219">
    <property type="entry name" value="DH_dom"/>
</dbReference>
<dbReference type="AlphaFoldDB" id="A0A3P3Y275"/>
<dbReference type="Pfam" id="PF00621">
    <property type="entry name" value="RhoGEF"/>
    <property type="match status" value="1"/>
</dbReference>
<dbReference type="SUPFAM" id="SSF50729">
    <property type="entry name" value="PH domain-like"/>
    <property type="match status" value="1"/>
</dbReference>
<dbReference type="InterPro" id="IPR051092">
    <property type="entry name" value="FYVE_RhoGEF_PH"/>
</dbReference>
<evidence type="ECO:0000313" key="3">
    <source>
        <dbReference type="EMBL" id="SPQ94252.1"/>
    </source>
</evidence>
<evidence type="ECO:0000256" key="1">
    <source>
        <dbReference type="SAM" id="MobiDB-lite"/>
    </source>
</evidence>
<accession>A0A3P3Y275</accession>
<evidence type="ECO:0000259" key="2">
    <source>
        <dbReference type="PROSITE" id="PS50010"/>
    </source>
</evidence>
<dbReference type="GO" id="GO:0005737">
    <property type="term" value="C:cytoplasm"/>
    <property type="evidence" value="ECO:0007669"/>
    <property type="project" value="TreeGrafter"/>
</dbReference>
<dbReference type="InterPro" id="IPR035899">
    <property type="entry name" value="DBL_dom_sf"/>
</dbReference>
<gene>
    <name evidence="3" type="ORF">PLBR_LOCUS1467</name>
</gene>
<feature type="compositionally biased region" description="Low complexity" evidence="1">
    <location>
        <begin position="204"/>
        <end position="213"/>
    </location>
</feature>
<feature type="region of interest" description="Disordered" evidence="1">
    <location>
        <begin position="75"/>
        <end position="220"/>
    </location>
</feature>
<dbReference type="GO" id="GO:0005085">
    <property type="term" value="F:guanyl-nucleotide exchange factor activity"/>
    <property type="evidence" value="ECO:0007669"/>
    <property type="project" value="InterPro"/>
</dbReference>
<feature type="compositionally biased region" description="Basic and acidic residues" evidence="1">
    <location>
        <begin position="173"/>
        <end position="195"/>
    </location>
</feature>
<name>A0A3P3Y275_PLABS</name>
<geneLocation type="mitochondrion" evidence="3"/>
<dbReference type="Gene3D" id="1.20.900.10">
    <property type="entry name" value="Dbl homology (DH) domain"/>
    <property type="match status" value="1"/>
</dbReference>
<reference evidence="3 4" key="1">
    <citation type="submission" date="2018-03" db="EMBL/GenBank/DDBJ databases">
        <authorList>
            <person name="Fogelqvist J."/>
        </authorList>
    </citation>
    <scope>NUCLEOTIDE SEQUENCE [LARGE SCALE GENOMIC DNA]</scope>
</reference>
<dbReference type="PANTHER" id="PTHR12673">
    <property type="entry name" value="FACIOGENITAL DYSPLASIA PROTEIN"/>
    <property type="match status" value="1"/>
</dbReference>
<dbReference type="Proteomes" id="UP000290189">
    <property type="component" value="Unassembled WGS sequence"/>
</dbReference>
<feature type="domain" description="DH" evidence="2">
    <location>
        <begin position="222"/>
        <end position="409"/>
    </location>
</feature>
<dbReference type="InterPro" id="IPR011993">
    <property type="entry name" value="PH-like_dom_sf"/>
</dbReference>
<dbReference type="PROSITE" id="PS50010">
    <property type="entry name" value="DH_2"/>
    <property type="match status" value="1"/>
</dbReference>
<feature type="compositionally biased region" description="Basic and acidic residues" evidence="1">
    <location>
        <begin position="141"/>
        <end position="163"/>
    </location>
</feature>
<dbReference type="PANTHER" id="PTHR12673:SF159">
    <property type="entry name" value="LD03170P"/>
    <property type="match status" value="1"/>
</dbReference>